<evidence type="ECO:0000256" key="1">
    <source>
        <dbReference type="SAM" id="Phobius"/>
    </source>
</evidence>
<dbReference type="Proteomes" id="UP000614047">
    <property type="component" value="Unassembled WGS sequence"/>
</dbReference>
<keyword evidence="1" id="KW-0472">Membrane</keyword>
<evidence type="ECO:0000313" key="2">
    <source>
        <dbReference type="EMBL" id="MBG6090311.1"/>
    </source>
</evidence>
<reference evidence="2" key="1">
    <citation type="submission" date="2020-11" db="EMBL/GenBank/DDBJ databases">
        <title>Sequencing the genomes of 1000 actinobacteria strains.</title>
        <authorList>
            <person name="Klenk H.-P."/>
        </authorList>
    </citation>
    <scope>NUCLEOTIDE SEQUENCE</scope>
    <source>
        <strain evidence="2">DSM 43175</strain>
    </source>
</reference>
<keyword evidence="1" id="KW-0812">Transmembrane</keyword>
<gene>
    <name evidence="2" type="ORF">IW256_004424</name>
</gene>
<dbReference type="AlphaFoldDB" id="A0A931DMG8"/>
<comment type="caution">
    <text evidence="2">The sequence shown here is derived from an EMBL/GenBank/DDBJ whole genome shotgun (WGS) entry which is preliminary data.</text>
</comment>
<keyword evidence="1" id="KW-1133">Transmembrane helix</keyword>
<name>A0A931DMG8_9ACTN</name>
<protein>
    <submittedName>
        <fullName evidence="2">Thiamine phosphate synthase YjbQ (UPF0047 family)</fullName>
    </submittedName>
</protein>
<sequence>MNTNVRWTLFAVLLLINVLAGTLLGGTWYQIVIGSLTGAGMLALLIEYLARGRRNG</sequence>
<accession>A0A931DMG8</accession>
<organism evidence="2 3">
    <name type="scientific">Actinomadura viridis</name>
    <dbReference type="NCBI Taxonomy" id="58110"/>
    <lineage>
        <taxon>Bacteria</taxon>
        <taxon>Bacillati</taxon>
        <taxon>Actinomycetota</taxon>
        <taxon>Actinomycetes</taxon>
        <taxon>Streptosporangiales</taxon>
        <taxon>Thermomonosporaceae</taxon>
        <taxon>Actinomadura</taxon>
    </lineage>
</organism>
<keyword evidence="3" id="KW-1185">Reference proteome</keyword>
<feature type="transmembrane region" description="Helical" evidence="1">
    <location>
        <begin position="30"/>
        <end position="50"/>
    </location>
</feature>
<dbReference type="RefSeq" id="WP_197012787.1">
    <property type="nucleotide sequence ID" value="NZ_BAABES010000028.1"/>
</dbReference>
<evidence type="ECO:0000313" key="3">
    <source>
        <dbReference type="Proteomes" id="UP000614047"/>
    </source>
</evidence>
<proteinExistence type="predicted"/>
<dbReference type="EMBL" id="JADOUA010000001">
    <property type="protein sequence ID" value="MBG6090311.1"/>
    <property type="molecule type" value="Genomic_DNA"/>
</dbReference>